<keyword evidence="4" id="KW-1185">Reference proteome</keyword>
<accession>A0A937AEM4</accession>
<feature type="chain" id="PRO_5037359151" evidence="1">
    <location>
        <begin position="27"/>
        <end position="2509"/>
    </location>
</feature>
<sequence>MRNCLLQIKSFLFITSFLVIATVANAQDRPFITVWQTDNPGTSEDNQITIPGTGTDYLIEWEEVGNEASNSGSETGTDEHTVTFPSAGTYRVMISGAFHRIEFYKFEETTDAAKLIEIEQWGDIEWATFSKAFFGCKNLEYSAIDAPVLTNVTDIGGMFRGASMFNGDLSTWDVSNIEFMDDLFYGAVLYNQDISSWDVSNVKSMSGMFHLARSFNQDIGLWDVSSVTSMRDMFFRAESFNQYLGNWNVSNVENMSGMFWGADSFNQYIQIWDVSKVRDMSEMFFSASNFDQQLGAWELSNIENMMDIFRSSNISNINYDNTLLGWANNDFIPENIDLGEVSVNLTFCEAIDARSKLVNDFGWSITGDRYCLNQYFVTRWKTDLAGVSNSNQITIPGVGTDYLIEWEQIGNLSNNGSEIGNDDHTLTFPNPGDYRVKISGDFKSIRFANSGDKNKIISIESWGNLNWQSLESAFYGCQNLEVTAVNKPNLNSVTNLNFAFRDTPIKGKSLSLWSTGEVSTMEGIFAGATQFNANLENWDVSSVATFTNMFNGATNFNRNLAAWNLVSATNMEGMLDNSGLSIIKYVLMLNEWSQNAGLPSNITLGVEGLRYCYKKGRETLINNKNWDFTGDVKDCSNQFVSIWKTDNVGISNDNQIEIPGVYNGHDANYLIEWEEVGNEVENNGTGSAVQFGTITFPSIGTYRVKISGDFAGIAFNNSRDKNKIVEISKWGDIAWKSYKSAFYGCKNLQITATDEPNFSRVNSLYQMFRDVSLNGEIENWDVSNITDMGRMFYDAVSFNKDISKWDVSNVTNMSGMFAGATSFNIDISDWNVSKVAYMNAMFSGASSFNQNLNSWDVSNVSNMYAMFRDASSFNGSIGNWDVSNVTNIRNMFEDAISFNQDLNSWNLQNAHDLNSMFEGATAFNGEIGNWNVSNVINMSRMFADASSFDQNLNNWDVSNVTDMTSMFNSASSFNSEIGNWNVSNITDMGRMFYNAVSFNKDISEWNVSNVISMIAMFERANSFNQELNSWDVSNVTDMKRMFYRARSFNGDISNWNVSATNDFSSMFIGCGNFNRDISNWDVSSANSLAGMFAGATSFNQDLGSWDVSKVENFNSMFYGSGYNHPLSDWSIDSAKTMNRIFPTSYLRSNYQETLNAWAQQTNVPNDVEMSAEGMKYCITEGRDFLINNKGWSITNDEYFCGEPFTAVFNTESPGVSADNQLQLPTSGGPFILEWEDVNDPNMKGIDTTSNAVLLDLPYPGSFRVKITGDIERINFADKGDKLKLTALESWGDIYWLNLDSAFMGCSNMTYKATDYPNLDYINSLNYTFAGATEFDANMARWDIRTINDMHGMLDGTAVSEENYEETLFRWFDDYWTKSNITIGVEGLEFCIAPARDSLISSKNWTFIGDQETCGRPFITTWDTRNANNEADTTIILPIASPIYNELYRITWEEIGNSDNKGDSILSEGYPLLTFDSPGIYQIKISGKIDQIRYSNGAIEDKNKLISVDQWGDIQWTSLIKAFKDCDSLQYNATDIPNLDEITSLYGMFEDTYLFNGDISNWDVSTVKNFNQMFRNASSFNQNLNNWDVSSATQMNGMFEGAVKFNGNISDWNVSQVANFHDFCLGAEAFNRPLNNWNIASASDMFDMLSYTGLSKENYDLTLVGWAALETAPDSIMLGVQNLGFCNDSARNFLKESKAWSFIGDAYLCSEPFITIWKTDNPGDSEDNQIIFPGYHAGRYSIQWMEVDNPTNTGLINARGFEQITFPHPGIYELQVRGDLRGFKFYNNVNGNYDRNKLLAIKQWGEIQWESLEYAFYRCDSLTYSATDTPDLSLINSIAYMFYDADKFNANINNWDVSNISDFSYVFRSASSFNNDLGNWDVSNATSMISMLSGSGLSSKAYDQTLMAWAQLDSLQTNVELGASGLEYCFSKRARDYLINQKGWTISYDSENCESAFTSKWNSVNEGQSQSDQIIIPISGGESLIYWEDINDIDLYGLEISDGSYHTLNLPQSGEYRIKIIDGVNRIHFSDLGDKLKITEIQNWGDIQWTNFNGAFAGCENLSITATDAPDLSQVTDMSRMFYNAKSMNQDISHWNVSSVLNISDLFHGASSFNQDLSTWDVSNATKMSRMFASATAFNQDLTDWNTANVTDMDFMFWDADSFQEDISSWDVSNVNNMWGMFYSADSVNSDISNWDVSSVTNMTEMFREAKAFNQDISSWNTANVTDISGMFYEATSFDQDLGDWNLSNAGSLFEFLTNSGLSVQNYDASLEGWATNANVPSDIALSAEGLIYCASDEYRQQLIDDFGWGIIDDVQCSLVLEETFPVAEATHVEKDTEIYLTFDQTFEEIDFGNIELSDVSGNSHTINDVVADSLTLRIIHNGLGFNTYEVTIPENTLVSASGKVNDEIKWSFATQSILAAKDKQLATNLANYPNPFSEYTTLSFSLTEGNSFDLLVYDVKGQLVRQQSFDNRASGEQSIKFERKGLPTGLYHYQIQATQGAVSGKMMIK</sequence>
<dbReference type="SUPFAM" id="SSF141571">
    <property type="entry name" value="Pentapeptide repeat-like"/>
    <property type="match status" value="1"/>
</dbReference>
<proteinExistence type="predicted"/>
<organism evidence="3 4">
    <name type="scientific">Marivirga atlantica</name>
    <dbReference type="NCBI Taxonomy" id="1548457"/>
    <lineage>
        <taxon>Bacteria</taxon>
        <taxon>Pseudomonadati</taxon>
        <taxon>Bacteroidota</taxon>
        <taxon>Cytophagia</taxon>
        <taxon>Cytophagales</taxon>
        <taxon>Marivirgaceae</taxon>
        <taxon>Marivirga</taxon>
    </lineage>
</organism>
<dbReference type="Pfam" id="PF18962">
    <property type="entry name" value="Por_Secre_tail"/>
    <property type="match status" value="1"/>
</dbReference>
<reference evidence="3" key="1">
    <citation type="submission" date="2021-01" db="EMBL/GenBank/DDBJ databases">
        <title>Marivirga sp. nov., isolated from intertidal surface sediments.</title>
        <authorList>
            <person name="Zhang M."/>
        </authorList>
    </citation>
    <scope>NUCLEOTIDE SEQUENCE</scope>
    <source>
        <strain evidence="3">SM1354</strain>
    </source>
</reference>
<protein>
    <submittedName>
        <fullName evidence="3">BspA family leucine-rich repeat surface protein</fullName>
    </submittedName>
</protein>
<dbReference type="Proteomes" id="UP000642920">
    <property type="component" value="Unassembled WGS sequence"/>
</dbReference>
<dbReference type="InterPro" id="IPR005046">
    <property type="entry name" value="DUF285"/>
</dbReference>
<name>A0A937AEM4_9BACT</name>
<dbReference type="EMBL" id="JAERQG010000002">
    <property type="protein sequence ID" value="MBL0765301.1"/>
    <property type="molecule type" value="Genomic_DNA"/>
</dbReference>
<dbReference type="NCBIfam" id="TIGR04183">
    <property type="entry name" value="Por_Secre_tail"/>
    <property type="match status" value="1"/>
</dbReference>
<gene>
    <name evidence="3" type="ORF">JKP34_08580</name>
</gene>
<dbReference type="RefSeq" id="WP_201919786.1">
    <property type="nucleotide sequence ID" value="NZ_JAERQG010000002.1"/>
</dbReference>
<feature type="domain" description="Secretion system C-terminal sorting" evidence="2">
    <location>
        <begin position="2432"/>
        <end position="2508"/>
    </location>
</feature>
<dbReference type="Pfam" id="PF03382">
    <property type="entry name" value="DUF285"/>
    <property type="match status" value="8"/>
</dbReference>
<feature type="signal peptide" evidence="1">
    <location>
        <begin position="1"/>
        <end position="26"/>
    </location>
</feature>
<evidence type="ECO:0000259" key="2">
    <source>
        <dbReference type="Pfam" id="PF18962"/>
    </source>
</evidence>
<dbReference type="InterPro" id="IPR026444">
    <property type="entry name" value="Secre_tail"/>
</dbReference>
<evidence type="ECO:0000313" key="4">
    <source>
        <dbReference type="Proteomes" id="UP000642920"/>
    </source>
</evidence>
<comment type="caution">
    <text evidence="3">The sequence shown here is derived from an EMBL/GenBank/DDBJ whole genome shotgun (WGS) entry which is preliminary data.</text>
</comment>
<dbReference type="NCBIfam" id="TIGR02167">
    <property type="entry name" value="Liste_lipo_26"/>
    <property type="match status" value="12"/>
</dbReference>
<evidence type="ECO:0000256" key="1">
    <source>
        <dbReference type="SAM" id="SignalP"/>
    </source>
</evidence>
<evidence type="ECO:0000313" key="3">
    <source>
        <dbReference type="EMBL" id="MBL0765301.1"/>
    </source>
</evidence>
<keyword evidence="1" id="KW-0732">Signal</keyword>
<dbReference type="InterPro" id="IPR011889">
    <property type="entry name" value="Liste_lipo_26"/>
</dbReference>